<organism evidence="2 3">
    <name type="scientific">Oryctolagus cuniculus</name>
    <name type="common">Rabbit</name>
    <dbReference type="NCBI Taxonomy" id="9986"/>
    <lineage>
        <taxon>Eukaryota</taxon>
        <taxon>Metazoa</taxon>
        <taxon>Chordata</taxon>
        <taxon>Craniata</taxon>
        <taxon>Vertebrata</taxon>
        <taxon>Euteleostomi</taxon>
        <taxon>Mammalia</taxon>
        <taxon>Eutheria</taxon>
        <taxon>Euarchontoglires</taxon>
        <taxon>Glires</taxon>
        <taxon>Lagomorpha</taxon>
        <taxon>Leporidae</taxon>
        <taxon>Oryctolagus</taxon>
    </lineage>
</organism>
<reference evidence="2 3" key="1">
    <citation type="journal article" date="2011" name="Nature">
        <title>A high-resolution map of human evolutionary constraint using 29 mammals.</title>
        <authorList>
            <person name="Lindblad-Toh K."/>
            <person name="Garber M."/>
            <person name="Zuk O."/>
            <person name="Lin M.F."/>
            <person name="Parker B.J."/>
            <person name="Washietl S."/>
            <person name="Kheradpour P."/>
            <person name="Ernst J."/>
            <person name="Jordan G."/>
            <person name="Mauceli E."/>
            <person name="Ward L.D."/>
            <person name="Lowe C.B."/>
            <person name="Holloway A.K."/>
            <person name="Clamp M."/>
            <person name="Gnerre S."/>
            <person name="Alfoldi J."/>
            <person name="Beal K."/>
            <person name="Chang J."/>
            <person name="Clawson H."/>
            <person name="Cuff J."/>
            <person name="Di Palma F."/>
            <person name="Fitzgerald S."/>
            <person name="Flicek P."/>
            <person name="Guttman M."/>
            <person name="Hubisz M.J."/>
            <person name="Jaffe D.B."/>
            <person name="Jungreis I."/>
            <person name="Kent W.J."/>
            <person name="Kostka D."/>
            <person name="Lara M."/>
            <person name="Martins A.L."/>
            <person name="Massingham T."/>
            <person name="Moltke I."/>
            <person name="Raney B.J."/>
            <person name="Rasmussen M.D."/>
            <person name="Robinson J."/>
            <person name="Stark A."/>
            <person name="Vilella A.J."/>
            <person name="Wen J."/>
            <person name="Xie X."/>
            <person name="Zody M.C."/>
            <person name="Baldwin J."/>
            <person name="Bloom T."/>
            <person name="Chin C.W."/>
            <person name="Heiman D."/>
            <person name="Nicol R."/>
            <person name="Nusbaum C."/>
            <person name="Young S."/>
            <person name="Wilkinson J."/>
            <person name="Worley K.C."/>
            <person name="Kovar C.L."/>
            <person name="Muzny D.M."/>
            <person name="Gibbs R.A."/>
            <person name="Cree A."/>
            <person name="Dihn H.H."/>
            <person name="Fowler G."/>
            <person name="Jhangiani S."/>
            <person name="Joshi V."/>
            <person name="Lee S."/>
            <person name="Lewis L.R."/>
            <person name="Nazareth L.V."/>
            <person name="Okwuonu G."/>
            <person name="Santibanez J."/>
            <person name="Warren W.C."/>
            <person name="Mardis E.R."/>
            <person name="Weinstock G.M."/>
            <person name="Wilson R.K."/>
            <person name="Delehaunty K."/>
            <person name="Dooling D."/>
            <person name="Fronik C."/>
            <person name="Fulton L."/>
            <person name="Fulton B."/>
            <person name="Graves T."/>
            <person name="Minx P."/>
            <person name="Sodergren E."/>
            <person name="Birney E."/>
            <person name="Margulies E.H."/>
            <person name="Herrero J."/>
            <person name="Green E.D."/>
            <person name="Haussler D."/>
            <person name="Siepel A."/>
            <person name="Goldman N."/>
            <person name="Pollard K.S."/>
            <person name="Pedersen J.S."/>
            <person name="Lander E.S."/>
            <person name="Kellis M."/>
        </authorList>
    </citation>
    <scope>NUCLEOTIDE SEQUENCE [LARGE SCALE GENOMIC DNA]</scope>
    <source>
        <strain evidence="2 3">Thorbecke inbred</strain>
    </source>
</reference>
<dbReference type="STRING" id="9986.ENSOCUP00000021060"/>
<proteinExistence type="predicted"/>
<accession>G1TVH6</accession>
<dbReference type="eggNOG" id="KOG1605">
    <property type="taxonomic scope" value="Eukaryota"/>
</dbReference>
<feature type="compositionally biased region" description="Polar residues" evidence="1">
    <location>
        <begin position="1"/>
        <end position="11"/>
    </location>
</feature>
<dbReference type="Ensembl" id="ENSOCUT00000030155.2">
    <property type="protein sequence ID" value="ENSOCUP00000021060.2"/>
    <property type="gene ID" value="ENSOCUG00000022991.2"/>
</dbReference>
<reference evidence="2" key="3">
    <citation type="submission" date="2025-09" db="UniProtKB">
        <authorList>
            <consortium name="Ensembl"/>
        </authorList>
    </citation>
    <scope>IDENTIFICATION</scope>
    <source>
        <strain evidence="2">Thorbecke</strain>
    </source>
</reference>
<dbReference type="HOGENOM" id="CLU_020262_4_0_1"/>
<dbReference type="EMBL" id="AAGW02054048">
    <property type="status" value="NOT_ANNOTATED_CDS"/>
    <property type="molecule type" value="Genomic_DNA"/>
</dbReference>
<feature type="region of interest" description="Disordered" evidence="1">
    <location>
        <begin position="89"/>
        <end position="115"/>
    </location>
</feature>
<dbReference type="GeneTree" id="ENSGT00980000203322"/>
<name>G1TVH6_RABIT</name>
<reference evidence="2" key="2">
    <citation type="submission" date="2025-08" db="UniProtKB">
        <authorList>
            <consortium name="Ensembl"/>
        </authorList>
    </citation>
    <scope>IDENTIFICATION</scope>
    <source>
        <strain evidence="2">Thorbecke</strain>
    </source>
</reference>
<keyword evidence="3" id="KW-1185">Reference proteome</keyword>
<dbReference type="SMR" id="G1TVH6"/>
<sequence>MEHGSIITQDITQDDAPELTKQSAVSKSSPKRPRGRNIFKAPSMLASASYTFHPENAVPGPPWFDSMTGTELLTLTRICEGLRGADDDYTRLGQPQGPCSFPAKASPAGASATAA</sequence>
<feature type="compositionally biased region" description="Low complexity" evidence="1">
    <location>
        <begin position="102"/>
        <end position="115"/>
    </location>
</feature>
<evidence type="ECO:0000256" key="1">
    <source>
        <dbReference type="SAM" id="MobiDB-lite"/>
    </source>
</evidence>
<dbReference type="InParanoid" id="G1TVH6"/>
<protein>
    <submittedName>
        <fullName evidence="2">Uncharacterized protein</fullName>
    </submittedName>
</protein>
<dbReference type="Proteomes" id="UP000001811">
    <property type="component" value="Chromosome 16"/>
</dbReference>
<feature type="region of interest" description="Disordered" evidence="1">
    <location>
        <begin position="1"/>
        <end position="37"/>
    </location>
</feature>
<dbReference type="AlphaFoldDB" id="G1TVH6"/>
<evidence type="ECO:0000313" key="3">
    <source>
        <dbReference type="Proteomes" id="UP000001811"/>
    </source>
</evidence>
<evidence type="ECO:0000313" key="2">
    <source>
        <dbReference type="Ensembl" id="ENSOCUP00000021060.2"/>
    </source>
</evidence>